<comment type="caution">
    <text evidence="1">The sequence shown here is derived from an EMBL/GenBank/DDBJ whole genome shotgun (WGS) entry which is preliminary data.</text>
</comment>
<dbReference type="EMBL" id="REGN01000838">
    <property type="protein sequence ID" value="RNA38684.1"/>
    <property type="molecule type" value="Genomic_DNA"/>
</dbReference>
<reference evidence="1 2" key="1">
    <citation type="journal article" date="2018" name="Sci. Rep.">
        <title>Genomic signatures of local adaptation to the degree of environmental predictability in rotifers.</title>
        <authorList>
            <person name="Franch-Gras L."/>
            <person name="Hahn C."/>
            <person name="Garcia-Roger E.M."/>
            <person name="Carmona M.J."/>
            <person name="Serra M."/>
            <person name="Gomez A."/>
        </authorList>
    </citation>
    <scope>NUCLEOTIDE SEQUENCE [LARGE SCALE GENOMIC DNA]</scope>
    <source>
        <strain evidence="1">HYR1</strain>
    </source>
</reference>
<dbReference type="AlphaFoldDB" id="A0A3M7SS75"/>
<sequence>MMLHMSVDSCTFSYHRRIECESALFISMLCLDCFSEDPNEKQFLYLFFRENKRLKSFGVSYII</sequence>
<evidence type="ECO:0000313" key="2">
    <source>
        <dbReference type="Proteomes" id="UP000276133"/>
    </source>
</evidence>
<keyword evidence="2" id="KW-1185">Reference proteome</keyword>
<proteinExistence type="predicted"/>
<gene>
    <name evidence="1" type="ORF">BpHYR1_029803</name>
</gene>
<accession>A0A3M7SS75</accession>
<dbReference type="Proteomes" id="UP000276133">
    <property type="component" value="Unassembled WGS sequence"/>
</dbReference>
<evidence type="ECO:0000313" key="1">
    <source>
        <dbReference type="EMBL" id="RNA38684.1"/>
    </source>
</evidence>
<organism evidence="1 2">
    <name type="scientific">Brachionus plicatilis</name>
    <name type="common">Marine rotifer</name>
    <name type="synonym">Brachionus muelleri</name>
    <dbReference type="NCBI Taxonomy" id="10195"/>
    <lineage>
        <taxon>Eukaryota</taxon>
        <taxon>Metazoa</taxon>
        <taxon>Spiralia</taxon>
        <taxon>Gnathifera</taxon>
        <taxon>Rotifera</taxon>
        <taxon>Eurotatoria</taxon>
        <taxon>Monogononta</taxon>
        <taxon>Pseudotrocha</taxon>
        <taxon>Ploima</taxon>
        <taxon>Brachionidae</taxon>
        <taxon>Brachionus</taxon>
    </lineage>
</organism>
<name>A0A3M7SS75_BRAPC</name>
<protein>
    <submittedName>
        <fullName evidence="1">Uncharacterized protein</fullName>
    </submittedName>
</protein>